<organism evidence="2 3">
    <name type="scientific">Trifolium medium</name>
    <dbReference type="NCBI Taxonomy" id="97028"/>
    <lineage>
        <taxon>Eukaryota</taxon>
        <taxon>Viridiplantae</taxon>
        <taxon>Streptophyta</taxon>
        <taxon>Embryophyta</taxon>
        <taxon>Tracheophyta</taxon>
        <taxon>Spermatophyta</taxon>
        <taxon>Magnoliopsida</taxon>
        <taxon>eudicotyledons</taxon>
        <taxon>Gunneridae</taxon>
        <taxon>Pentapetalae</taxon>
        <taxon>rosids</taxon>
        <taxon>fabids</taxon>
        <taxon>Fabales</taxon>
        <taxon>Fabaceae</taxon>
        <taxon>Papilionoideae</taxon>
        <taxon>50 kb inversion clade</taxon>
        <taxon>NPAAA clade</taxon>
        <taxon>Hologalegina</taxon>
        <taxon>IRL clade</taxon>
        <taxon>Trifolieae</taxon>
        <taxon>Trifolium</taxon>
    </lineage>
</organism>
<name>A0A392T6A9_9FABA</name>
<reference evidence="2 3" key="1">
    <citation type="journal article" date="2018" name="Front. Plant Sci.">
        <title>Red Clover (Trifolium pratense) and Zigzag Clover (T. medium) - A Picture of Genomic Similarities and Differences.</title>
        <authorList>
            <person name="Dluhosova J."/>
            <person name="Istvanek J."/>
            <person name="Nedelnik J."/>
            <person name="Repkova J."/>
        </authorList>
    </citation>
    <scope>NUCLEOTIDE SEQUENCE [LARGE SCALE GENOMIC DNA]</scope>
    <source>
        <strain evidence="3">cv. 10/8</strain>
        <tissue evidence="2">Leaf</tissue>
    </source>
</reference>
<feature type="region of interest" description="Disordered" evidence="1">
    <location>
        <begin position="1"/>
        <end position="24"/>
    </location>
</feature>
<keyword evidence="3" id="KW-1185">Reference proteome</keyword>
<comment type="caution">
    <text evidence="2">The sequence shown here is derived from an EMBL/GenBank/DDBJ whole genome shotgun (WGS) entry which is preliminary data.</text>
</comment>
<sequence>MLDPSTTNTKKEQPPPCCATEKDDAESHRRLSSHHCSVRLHRDGGFWKSVGEERCGFRVEEKRRRCGEVLEEAGSYGGFVM</sequence>
<evidence type="ECO:0000256" key="1">
    <source>
        <dbReference type="SAM" id="MobiDB-lite"/>
    </source>
</evidence>
<evidence type="ECO:0000313" key="3">
    <source>
        <dbReference type="Proteomes" id="UP000265520"/>
    </source>
</evidence>
<protein>
    <submittedName>
        <fullName evidence="2">Uncharacterized protein</fullName>
    </submittedName>
</protein>
<proteinExistence type="predicted"/>
<dbReference type="EMBL" id="LXQA010515465">
    <property type="protein sequence ID" value="MCI56631.1"/>
    <property type="molecule type" value="Genomic_DNA"/>
</dbReference>
<dbReference type="AlphaFoldDB" id="A0A392T6A9"/>
<evidence type="ECO:0000313" key="2">
    <source>
        <dbReference type="EMBL" id="MCI56631.1"/>
    </source>
</evidence>
<feature type="non-terminal residue" evidence="2">
    <location>
        <position position="81"/>
    </location>
</feature>
<dbReference type="Proteomes" id="UP000265520">
    <property type="component" value="Unassembled WGS sequence"/>
</dbReference>
<accession>A0A392T6A9</accession>